<protein>
    <submittedName>
        <fullName evidence="1">Uncharacterized protein</fullName>
    </submittedName>
</protein>
<gene>
    <name evidence="1" type="ORF">SeLEV6574_g08327</name>
</gene>
<comment type="caution">
    <text evidence="1">The sequence shown here is derived from an EMBL/GenBank/DDBJ whole genome shotgun (WGS) entry which is preliminary data.</text>
</comment>
<proteinExistence type="predicted"/>
<sequence>MTPPAGRIKLQVGLGGANWKDEFVVVKGFPRAVLLGRNTLKQQKIDILNSENCAILARKNQKQVRVPLISDPSEPDTVKLVSLETITIPARHQMLISVQPLPSKTGSPTSVYGYVTSIPGLSDVSIFIGKGVVTLTAGVTAVLISNFGAKAYHIKAGQPVALLQHHNPDDYDHINIDLEKDEESHTHLVTNAIYMTMKDIQSSSMATVDLEDLPADLNIGLASELSDAEHVSTLSDRRSVLD</sequence>
<evidence type="ECO:0000313" key="1">
    <source>
        <dbReference type="EMBL" id="TPX33953.1"/>
    </source>
</evidence>
<dbReference type="AlphaFoldDB" id="A0A507C8U6"/>
<dbReference type="Proteomes" id="UP000320475">
    <property type="component" value="Unassembled WGS sequence"/>
</dbReference>
<dbReference type="VEuPathDB" id="FungiDB:SeMB42_g04060"/>
<dbReference type="EMBL" id="QEAM01000852">
    <property type="protein sequence ID" value="TPX33953.1"/>
    <property type="molecule type" value="Genomic_DNA"/>
</dbReference>
<name>A0A507C8U6_9FUNG</name>
<accession>A0A507C8U6</accession>
<reference evidence="1 2" key="1">
    <citation type="journal article" date="2019" name="Sci. Rep.">
        <title>Comparative genomics of chytrid fungi reveal insights into the obligate biotrophic and pathogenic lifestyle of Synchytrium endobioticum.</title>
        <authorList>
            <person name="van de Vossenberg B.T.L.H."/>
            <person name="Warris S."/>
            <person name="Nguyen H.D.T."/>
            <person name="van Gent-Pelzer M.P.E."/>
            <person name="Joly D.L."/>
            <person name="van de Geest H.C."/>
            <person name="Bonants P.J.M."/>
            <person name="Smith D.S."/>
            <person name="Levesque C.A."/>
            <person name="van der Lee T.A.J."/>
        </authorList>
    </citation>
    <scope>NUCLEOTIDE SEQUENCE [LARGE SCALE GENOMIC DNA]</scope>
    <source>
        <strain evidence="1 2">LEV6574</strain>
    </source>
</reference>
<evidence type="ECO:0000313" key="2">
    <source>
        <dbReference type="Proteomes" id="UP000320475"/>
    </source>
</evidence>
<organism evidence="1 2">
    <name type="scientific">Synchytrium endobioticum</name>
    <dbReference type="NCBI Taxonomy" id="286115"/>
    <lineage>
        <taxon>Eukaryota</taxon>
        <taxon>Fungi</taxon>
        <taxon>Fungi incertae sedis</taxon>
        <taxon>Chytridiomycota</taxon>
        <taxon>Chytridiomycota incertae sedis</taxon>
        <taxon>Chytridiomycetes</taxon>
        <taxon>Synchytriales</taxon>
        <taxon>Synchytriaceae</taxon>
        <taxon>Synchytrium</taxon>
    </lineage>
</organism>